<evidence type="ECO:0000313" key="4">
    <source>
        <dbReference type="Proteomes" id="UP001174909"/>
    </source>
</evidence>
<evidence type="ECO:0000313" key="3">
    <source>
        <dbReference type="EMBL" id="CAI8014702.1"/>
    </source>
</evidence>
<feature type="chain" id="PRO_5041215180" evidence="2">
    <location>
        <begin position="23"/>
        <end position="1239"/>
    </location>
</feature>
<dbReference type="SUPFAM" id="SSF51126">
    <property type="entry name" value="Pectin lyase-like"/>
    <property type="match status" value="2"/>
</dbReference>
<feature type="transmembrane region" description="Helical" evidence="1">
    <location>
        <begin position="1102"/>
        <end position="1123"/>
    </location>
</feature>
<dbReference type="InterPro" id="IPR006626">
    <property type="entry name" value="PbH1"/>
</dbReference>
<dbReference type="EMBL" id="CASHTH010001388">
    <property type="protein sequence ID" value="CAI8014702.1"/>
    <property type="molecule type" value="Genomic_DNA"/>
</dbReference>
<keyword evidence="4" id="KW-1185">Reference proteome</keyword>
<name>A0AA35RR06_GEOBA</name>
<keyword evidence="1" id="KW-0812">Transmembrane</keyword>
<feature type="transmembrane region" description="Helical" evidence="1">
    <location>
        <begin position="1000"/>
        <end position="1025"/>
    </location>
</feature>
<sequence>MQPEKVKSGYACLLLMFHLTWAKYSASCRTITVTDSLNLQQAIERLLTTDDGNGTVINCTSIEVPPGEHILSSQTLFTAEVGAVEIRGPSGKGNASVMCHYDVESNYTWYFGEVTSVKINNIQFHECPRPLRIDTVADVELTNCSFRYFTEAVLDMFNCHNVRLSSVTIEHNRGSGISDVSYRGNTGGASFGYNNVPQRFNALYLSISDSVFRNNSATGFLTSTEAFSRRVYTGRGGAVGVFANESRTNISVVLSNCLFEANSARSFGGAVYILPGGRTSSHNVQVLDSRFVSNEAGTSGGGLQVTFPTAGPRNSPHLVTFVNCSFTNNTAPFNGGGMYISSIRRGAVGNSVDIQSSNFTGNNATYGGALVLKSFAFSLDNSSLANHQVSDCMFVRNSGVSGVVSVWFVSAYFRGSNNLTENYGNALQVIGSVVHLSGQMTFLNNSGEDDSAFQLLSFSQAVLGTGLIISFIGNSGRFGAGIYVENQYDSAVGGSYPSACFLRHEEYKAPEEWEDITVRFSENRAILASNLYLSRLDWEACSSSFHYTFKFLKNRDDIISWPIWELGDSNVNTGYSDPTSPRLAVQTSVKTLITGNTTVRAWPGLRYTIVMAGIDQYNTSTTALARLHFRPNNATQGIGIRFTPEVIIIGPDPTSGLLTKHFTVYHEIENISSKTIAGPLGHVILQSLDTTTIEVGSAKFVLEGVLCPAGYTLLTDSTKSSTCGCDEDIPEVLLCKEDQETVVIKPGKWGVYVPTNKGPNMEFYTCPAGYCSCRRDPEISNDTCIYSYVHSDPDLQCSCGRTGILCGECSSKGEGVSALLNECVSCSNISALLILALVLADVAVLLAITVLNLPLPSWIIPFIIYIQLAPIVGLYFPPSFIQVGKYLYYVASASSFYFVYDFCLYGGLSPEMAYFLRYLPLLLAIVTCVPVLICRSTRVVSKRRPPSSHGVWSVVLLMYTNIVHTALTVLHCHNITNTQGDSSARWFVNGNQECFAGSHILLALVSMVVVVAAGGLIPVCFILSLGHSNKFPKSVRPLREALMEHYSERCRWWSAVDLARRFLFLLLVVVLPGNQVVPVLLLALFATLYIYVQPYRLKFTNLIESAINVNFLLLLILNTTAFFREDYLTFPAPPEVQSSNATSSCTHSVSGVATVSWILMPFYYLPLAILCMVLGLKLFLYVRYRRKVRLGDSQEGDRQIIIQGDGTDSGSSVVYTKWDVELSTDGFLHLHSQPQLEDS</sequence>
<protein>
    <submittedName>
        <fullName evidence="3">Uncharacterized protein</fullName>
    </submittedName>
</protein>
<feature type="transmembrane region" description="Helical" evidence="1">
    <location>
        <begin position="914"/>
        <end position="934"/>
    </location>
</feature>
<keyword evidence="2" id="KW-0732">Signal</keyword>
<feature type="transmembrane region" description="Helical" evidence="1">
    <location>
        <begin position="829"/>
        <end position="851"/>
    </location>
</feature>
<evidence type="ECO:0000256" key="2">
    <source>
        <dbReference type="SAM" id="SignalP"/>
    </source>
</evidence>
<gene>
    <name evidence="3" type="ORF">GBAR_LOCUS9184</name>
</gene>
<feature type="signal peptide" evidence="2">
    <location>
        <begin position="1"/>
        <end position="22"/>
    </location>
</feature>
<dbReference type="PANTHER" id="PTHR11319">
    <property type="entry name" value="G PROTEIN-COUPLED RECEPTOR-RELATED"/>
    <property type="match status" value="1"/>
</dbReference>
<evidence type="ECO:0000256" key="1">
    <source>
        <dbReference type="SAM" id="Phobius"/>
    </source>
</evidence>
<dbReference type="Proteomes" id="UP001174909">
    <property type="component" value="Unassembled WGS sequence"/>
</dbReference>
<keyword evidence="1" id="KW-1133">Transmembrane helix</keyword>
<reference evidence="3" key="1">
    <citation type="submission" date="2023-03" db="EMBL/GenBank/DDBJ databases">
        <authorList>
            <person name="Steffen K."/>
            <person name="Cardenas P."/>
        </authorList>
    </citation>
    <scope>NUCLEOTIDE SEQUENCE</scope>
</reference>
<dbReference type="AlphaFoldDB" id="A0AA35RR06"/>
<dbReference type="SMART" id="SM00710">
    <property type="entry name" value="PbH1"/>
    <property type="match status" value="6"/>
</dbReference>
<feature type="transmembrane region" description="Helical" evidence="1">
    <location>
        <begin position="857"/>
        <end position="876"/>
    </location>
</feature>
<dbReference type="InterPro" id="IPR011050">
    <property type="entry name" value="Pectin_lyase_fold/virulence"/>
</dbReference>
<feature type="transmembrane region" description="Helical" evidence="1">
    <location>
        <begin position="1062"/>
        <end position="1090"/>
    </location>
</feature>
<feature type="transmembrane region" description="Helical" evidence="1">
    <location>
        <begin position="888"/>
        <end position="908"/>
    </location>
</feature>
<proteinExistence type="predicted"/>
<organism evidence="3 4">
    <name type="scientific">Geodia barretti</name>
    <name type="common">Barrett's horny sponge</name>
    <dbReference type="NCBI Taxonomy" id="519541"/>
    <lineage>
        <taxon>Eukaryota</taxon>
        <taxon>Metazoa</taxon>
        <taxon>Porifera</taxon>
        <taxon>Demospongiae</taxon>
        <taxon>Heteroscleromorpha</taxon>
        <taxon>Tetractinellida</taxon>
        <taxon>Astrophorina</taxon>
        <taxon>Geodiidae</taxon>
        <taxon>Geodia</taxon>
    </lineage>
</organism>
<keyword evidence="1" id="KW-0472">Membrane</keyword>
<accession>A0AA35RR06</accession>
<dbReference type="PANTHER" id="PTHR11319:SF35">
    <property type="entry name" value="OUTER MEMBRANE PROTEIN PMPC-RELATED"/>
    <property type="match status" value="1"/>
</dbReference>
<comment type="caution">
    <text evidence="3">The sequence shown here is derived from an EMBL/GenBank/DDBJ whole genome shotgun (WGS) entry which is preliminary data.</text>
</comment>
<feature type="transmembrane region" description="Helical" evidence="1">
    <location>
        <begin position="1162"/>
        <end position="1182"/>
    </location>
</feature>